<feature type="domain" description="PAC" evidence="9">
    <location>
        <begin position="481"/>
        <end position="535"/>
    </location>
</feature>
<comment type="caution">
    <text evidence="10">The sequence shown here is derived from an EMBL/GenBank/DDBJ whole genome shotgun (WGS) entry which is preliminary data.</text>
</comment>
<dbReference type="InterPro" id="IPR005467">
    <property type="entry name" value="His_kinase_dom"/>
</dbReference>
<dbReference type="SUPFAM" id="SSF47384">
    <property type="entry name" value="Homodimeric domain of signal transducing histidine kinase"/>
    <property type="match status" value="1"/>
</dbReference>
<dbReference type="CDD" id="cd00130">
    <property type="entry name" value="PAS"/>
    <property type="match status" value="6"/>
</dbReference>
<dbReference type="PROSITE" id="PS50113">
    <property type="entry name" value="PAC"/>
    <property type="match status" value="6"/>
</dbReference>
<dbReference type="InterPro" id="IPR000700">
    <property type="entry name" value="PAS-assoc_C"/>
</dbReference>
<feature type="coiled-coil region" evidence="6">
    <location>
        <begin position="1166"/>
        <end position="1193"/>
    </location>
</feature>
<keyword evidence="3" id="KW-0597">Phosphoprotein</keyword>
<dbReference type="Pfam" id="PF02518">
    <property type="entry name" value="HATPase_c"/>
    <property type="match status" value="1"/>
</dbReference>
<keyword evidence="4" id="KW-0808">Transferase</keyword>
<dbReference type="SUPFAM" id="SSF55785">
    <property type="entry name" value="PYP-like sensor domain (PAS domain)"/>
    <property type="match status" value="8"/>
</dbReference>
<dbReference type="Proteomes" id="UP001479606">
    <property type="component" value="Unassembled WGS sequence"/>
</dbReference>
<dbReference type="InterPro" id="IPR013655">
    <property type="entry name" value="PAS_fold_3"/>
</dbReference>
<dbReference type="PRINTS" id="PR00344">
    <property type="entry name" value="BCTRLSENSOR"/>
</dbReference>
<evidence type="ECO:0000313" key="10">
    <source>
        <dbReference type="EMBL" id="MEL5995041.1"/>
    </source>
</evidence>
<organism evidence="10 11">
    <name type="scientific">Hymenobacter segetis</name>
    <dbReference type="NCBI Taxonomy" id="2025509"/>
    <lineage>
        <taxon>Bacteria</taxon>
        <taxon>Pseudomonadati</taxon>
        <taxon>Bacteroidota</taxon>
        <taxon>Cytophagia</taxon>
        <taxon>Cytophagales</taxon>
        <taxon>Hymenobacteraceae</taxon>
        <taxon>Hymenobacter</taxon>
    </lineage>
</organism>
<dbReference type="InterPro" id="IPR003594">
    <property type="entry name" value="HATPase_dom"/>
</dbReference>
<feature type="domain" description="PAC" evidence="9">
    <location>
        <begin position="1126"/>
        <end position="1178"/>
    </location>
</feature>
<evidence type="ECO:0000256" key="4">
    <source>
        <dbReference type="ARBA" id="ARBA00022679"/>
    </source>
</evidence>
<dbReference type="PROSITE" id="PS50112">
    <property type="entry name" value="PAS"/>
    <property type="match status" value="5"/>
</dbReference>
<dbReference type="PANTHER" id="PTHR43304:SF1">
    <property type="entry name" value="PAC DOMAIN-CONTAINING PROTEIN"/>
    <property type="match status" value="1"/>
</dbReference>
<evidence type="ECO:0000256" key="3">
    <source>
        <dbReference type="ARBA" id="ARBA00022553"/>
    </source>
</evidence>
<dbReference type="Gene3D" id="1.10.287.130">
    <property type="match status" value="1"/>
</dbReference>
<evidence type="ECO:0000259" key="8">
    <source>
        <dbReference type="PROSITE" id="PS50112"/>
    </source>
</evidence>
<feature type="domain" description="PAC" evidence="9">
    <location>
        <begin position="873"/>
        <end position="926"/>
    </location>
</feature>
<dbReference type="Pfam" id="PF08448">
    <property type="entry name" value="PAS_4"/>
    <property type="match status" value="4"/>
</dbReference>
<sequence length="1410" mass="159268">MSVATAPALDFELLFSLLPAPHGVLAPDGTVLHLNAALAALLPAGTAPSALIGQPLAALRAAIETGGGLLAASTAWASALAAALAGVTQVLMPEPANTAPAHGYWQATLQPIPPERAQYVLLRLLDVTPQLHSQQVAAQEQERFRFLAESLPQLIWATNAQGQADYTNQRFIAYTGHDVLQMAPADKTTLWQQIIHPDDLARMYAQWGAALQSTQPFELEFRMRGVDGEYRWFLSQVVAQRGADGQVQRWFGLCTDVDARNRAQLQVGTQQRHMQRILDQLPLTVTTMEAPDFRFTFLSARARQMMGPRASVGATVAESLPEIAEQGYLKLLQQVVATGQPLLGHEERSILTDPATGEPQEHYNNFGYLPLAGEPGAAPGVLAYSLDVTEQVQARQRNEALLAQAHTADQRLRLVTESLPSITFISDQAGEVLYLSPQWYAYTGTRPEDDLAEAWVTCLHPDDTARVATEYAAALAAGTPWRYELRLRRHDGEFRWFVSQGVPEPLADAVGRSRQWFGSDLDIHELHEARQRLEIKDQQLSQILAQAPAFIATFEGPDHRYSFFNVGYHELMSPRPRLGQPVAEVQPEVAKQGFLALLDRVYQTGEPFRGHEMLIRLPGHHPAEPYTEHYFDLNLVPLRDDQHQVYGVLNFALEVTERVHARQRAETLAAEMNRRNEQVSTITTSVPVFIFNFDPSGSITYTNPYFYEYTGLDPAGPANSAWESLPPDDRAAVSAVGQAAMAAGQAWEATFRCRRRDGELRWFQTKAQPYTDAAGHLAGFSAATVEIHDLHERTEELTRSRTDFAALADNISQLAWMADATGRIFWYNQRWYDYTGTTFETMQGTGWQAVYDPNLMEGINAHYLAAIRAGQPWEDTFPLRRHDGEFRWFLSRARPIRDAATGEVVRWFGTNTDVTELRRLQTQLAESEEEQRIQAESIPQQVWTARPDGTVDFYNHRTAAYLGEAMEKNGAAHWLSFVHPDDRAHMQERWQAAIASQRYYEAEFRLRRYDGQYRWFLGQAQARRAPGGQIQKWYGTNTDVHQQRLLQEQVLASQTRFKQLLEALPQMAWTSRPDGSVNYYNQRWYDFTGSTFETMRDWGWERFIHPDDLANTMVRWKHSVATGTDFEAEHRWRDQMGHYRWFLARAEAIRDKDGAVALWVGANTDVHDFKQAQEQLEAQNARLTRTNEDLDNFVYTASHDLKQPINNMAGIFDELTRTAYFRDPDAIKLISYFERALARIYATIDDLSAIVQVQRQQQELPAEAVDLSQLAGEIMASLHDQIEQTKATFELDFATFPAIDFVRPNLQSVLFNLISNSLKYAAPGRPPRIRLSSTPDALTGRPTLTVQDNGLGIDLERFGPQLFQLFRRFHAHVDGTGMGLYLVNRIVQNHGGRLEVSSVVDKGTTFQIYL</sequence>
<gene>
    <name evidence="10" type="ORF">AAFH49_12555</name>
</gene>
<evidence type="ECO:0000256" key="1">
    <source>
        <dbReference type="ARBA" id="ARBA00000085"/>
    </source>
</evidence>
<dbReference type="InterPro" id="IPR036097">
    <property type="entry name" value="HisK_dim/P_sf"/>
</dbReference>
<dbReference type="RefSeq" id="WP_342298552.1">
    <property type="nucleotide sequence ID" value="NZ_JBCEVZ010000028.1"/>
</dbReference>
<feature type="domain" description="PAS" evidence="8">
    <location>
        <begin position="927"/>
        <end position="997"/>
    </location>
</feature>
<dbReference type="InterPro" id="IPR004358">
    <property type="entry name" value="Sig_transdc_His_kin-like_C"/>
</dbReference>
<dbReference type="InterPro" id="IPR000014">
    <property type="entry name" value="PAS"/>
</dbReference>
<dbReference type="SUPFAM" id="SSF55874">
    <property type="entry name" value="ATPase domain of HSP90 chaperone/DNA topoisomerase II/histidine kinase"/>
    <property type="match status" value="1"/>
</dbReference>
<dbReference type="InterPro" id="IPR013656">
    <property type="entry name" value="PAS_4"/>
</dbReference>
<proteinExistence type="predicted"/>
<feature type="domain" description="Histidine kinase" evidence="7">
    <location>
        <begin position="1196"/>
        <end position="1410"/>
    </location>
</feature>
<feature type="domain" description="PAS" evidence="8">
    <location>
        <begin position="675"/>
        <end position="744"/>
    </location>
</feature>
<name>A0ABU9LWS1_9BACT</name>
<dbReference type="EMBL" id="JBCEVZ010000028">
    <property type="protein sequence ID" value="MEL5995041.1"/>
    <property type="molecule type" value="Genomic_DNA"/>
</dbReference>
<feature type="domain" description="PAS" evidence="8">
    <location>
        <begin position="140"/>
        <end position="214"/>
    </location>
</feature>
<dbReference type="Gene3D" id="3.30.565.10">
    <property type="entry name" value="Histidine kinase-like ATPase, C-terminal domain"/>
    <property type="match status" value="1"/>
</dbReference>
<protein>
    <recommendedName>
        <fullName evidence="2">histidine kinase</fullName>
        <ecNumber evidence="2">2.7.13.3</ecNumber>
    </recommendedName>
</protein>
<keyword evidence="6" id="KW-0175">Coiled coil</keyword>
<dbReference type="NCBIfam" id="TIGR00229">
    <property type="entry name" value="sensory_box"/>
    <property type="match status" value="6"/>
</dbReference>
<accession>A0ABU9LWS1</accession>
<keyword evidence="5" id="KW-0418">Kinase</keyword>
<dbReference type="Gene3D" id="3.30.450.20">
    <property type="entry name" value="PAS domain"/>
    <property type="match status" value="8"/>
</dbReference>
<evidence type="ECO:0000259" key="7">
    <source>
        <dbReference type="PROSITE" id="PS50109"/>
    </source>
</evidence>
<comment type="catalytic activity">
    <reaction evidence="1">
        <text>ATP + protein L-histidine = ADP + protein N-phospho-L-histidine.</text>
        <dbReference type="EC" id="2.7.13.3"/>
    </reaction>
</comment>
<dbReference type="PROSITE" id="PS50109">
    <property type="entry name" value="HIS_KIN"/>
    <property type="match status" value="1"/>
</dbReference>
<dbReference type="PANTHER" id="PTHR43304">
    <property type="entry name" value="PHYTOCHROME-LIKE PROTEIN CPH1"/>
    <property type="match status" value="1"/>
</dbReference>
<dbReference type="InterPro" id="IPR052162">
    <property type="entry name" value="Sensor_kinase/Photoreceptor"/>
</dbReference>
<dbReference type="CDD" id="cd00082">
    <property type="entry name" value="HisKA"/>
    <property type="match status" value="1"/>
</dbReference>
<dbReference type="InterPro" id="IPR035965">
    <property type="entry name" value="PAS-like_dom_sf"/>
</dbReference>
<dbReference type="InterPro" id="IPR036890">
    <property type="entry name" value="HATPase_C_sf"/>
</dbReference>
<evidence type="ECO:0000259" key="9">
    <source>
        <dbReference type="PROSITE" id="PS50113"/>
    </source>
</evidence>
<feature type="domain" description="PAC" evidence="9">
    <location>
        <begin position="217"/>
        <end position="269"/>
    </location>
</feature>
<evidence type="ECO:0000256" key="2">
    <source>
        <dbReference type="ARBA" id="ARBA00012438"/>
    </source>
</evidence>
<keyword evidence="11" id="KW-1185">Reference proteome</keyword>
<evidence type="ECO:0000256" key="6">
    <source>
        <dbReference type="SAM" id="Coils"/>
    </source>
</evidence>
<reference evidence="10 11" key="1">
    <citation type="journal article" date="2018" name="Arch. Microbiol.">
        <title>Hymenobacter segetis sp. nov., isolated from soil.</title>
        <authorList>
            <person name="Ten L.N."/>
            <person name="Lim S.J."/>
            <person name="Kim B.O."/>
            <person name="Kang I.K."/>
            <person name="Jung H.Y."/>
        </authorList>
    </citation>
    <scope>NUCLEOTIDE SEQUENCE [LARGE SCALE GENOMIC DNA]</scope>
    <source>
        <strain evidence="10 11">S7-3-11</strain>
    </source>
</reference>
<evidence type="ECO:0000313" key="11">
    <source>
        <dbReference type="Proteomes" id="UP001479606"/>
    </source>
</evidence>
<feature type="domain" description="PAS" evidence="8">
    <location>
        <begin position="1053"/>
        <end position="1123"/>
    </location>
</feature>
<dbReference type="EC" id="2.7.13.3" evidence="2"/>
<dbReference type="Pfam" id="PF08447">
    <property type="entry name" value="PAS_3"/>
    <property type="match status" value="5"/>
</dbReference>
<feature type="domain" description="PAS" evidence="8">
    <location>
        <begin position="408"/>
        <end position="478"/>
    </location>
</feature>
<evidence type="ECO:0000256" key="5">
    <source>
        <dbReference type="ARBA" id="ARBA00022777"/>
    </source>
</evidence>
<dbReference type="SMART" id="SM00387">
    <property type="entry name" value="HATPase_c"/>
    <property type="match status" value="1"/>
</dbReference>
<dbReference type="SMART" id="SM00091">
    <property type="entry name" value="PAS"/>
    <property type="match status" value="9"/>
</dbReference>
<dbReference type="InterPro" id="IPR003661">
    <property type="entry name" value="HisK_dim/P_dom"/>
</dbReference>
<feature type="domain" description="PAC" evidence="9">
    <location>
        <begin position="747"/>
        <end position="799"/>
    </location>
</feature>
<feature type="domain" description="PAC" evidence="9">
    <location>
        <begin position="1000"/>
        <end position="1052"/>
    </location>
</feature>
<dbReference type="SMART" id="SM00086">
    <property type="entry name" value="PAC"/>
    <property type="match status" value="6"/>
</dbReference>
<dbReference type="InterPro" id="IPR001610">
    <property type="entry name" value="PAC"/>
</dbReference>